<evidence type="ECO:0000313" key="1">
    <source>
        <dbReference type="EMBL" id="NMP24793.1"/>
    </source>
</evidence>
<dbReference type="SUPFAM" id="SSF52096">
    <property type="entry name" value="ClpP/crotonase"/>
    <property type="match status" value="1"/>
</dbReference>
<accession>A0A7Y0L867</accession>
<evidence type="ECO:0000313" key="2">
    <source>
        <dbReference type="Proteomes" id="UP000533476"/>
    </source>
</evidence>
<comment type="caution">
    <text evidence="1">The sequence shown here is derived from an EMBL/GenBank/DDBJ whole genome shotgun (WGS) entry which is preliminary data.</text>
</comment>
<proteinExistence type="predicted"/>
<dbReference type="EMBL" id="JABBVZ010000152">
    <property type="protein sequence ID" value="NMP24793.1"/>
    <property type="molecule type" value="Genomic_DNA"/>
</dbReference>
<sequence length="513" mass="56643">MEILTKQAMEDDLDTLCQLLVESHPDPFSGGGGPIAFYRRVDAIRRHLPDRLTADEFLRRLRPFVAALQDGHTTIGTQPSAPSSTRLALEFAVIPDGLFVSRVLSPDLRGCLGARAEAVNDVPMDRLAATVATFWGCDNHLHVWRRLADVLGNPARWHEVLGHDANQGTFLLRNPDETHRLIPAIWQKASPETGWEPASCVAMPPLDSTQLGWGFADARQDVAILRIGSLMRYREAAEVWWSSGYHHAIRSWYRDVHPGAEPTNADLERFVSEVPAATPILIACLHAMASARTPWLVVDLTESTGGNSVLANMLGYAVFGPAAFARLDEGYQIPRYSPLYAKNYGQIPAGDWGPGGYDFRAERRWQTRTSEGARTLGSDAEDWLADVPTFRNAVPDLPRWRPHVVAVTGARTYSAGFDILLTLKGLGAHHVGVPSSQAPNCFIDILRFTLPHSQFTGTISFKQSLSLPGLNPAVRHLEPEVTLTYDQIRTYEFDPAAGVRLALDAIHSGRWKA</sequence>
<reference evidence="1 2" key="1">
    <citation type="submission" date="2020-04" db="EMBL/GenBank/DDBJ databases">
        <authorList>
            <person name="Zhang R."/>
            <person name="Schippers A."/>
        </authorList>
    </citation>
    <scope>NUCLEOTIDE SEQUENCE [LARGE SCALE GENOMIC DNA]</scope>
    <source>
        <strain evidence="1 2">DSM 109850</strain>
    </source>
</reference>
<dbReference type="RefSeq" id="WP_169102999.1">
    <property type="nucleotide sequence ID" value="NZ_JABBVZ010000152.1"/>
</dbReference>
<keyword evidence="2" id="KW-1185">Reference proteome</keyword>
<organism evidence="1 2">
    <name type="scientific">Sulfobacillus harzensis</name>
    <dbReference type="NCBI Taxonomy" id="2729629"/>
    <lineage>
        <taxon>Bacteria</taxon>
        <taxon>Bacillati</taxon>
        <taxon>Bacillota</taxon>
        <taxon>Clostridia</taxon>
        <taxon>Eubacteriales</taxon>
        <taxon>Clostridiales Family XVII. Incertae Sedis</taxon>
        <taxon>Sulfobacillus</taxon>
    </lineage>
</organism>
<dbReference type="AlphaFoldDB" id="A0A7Y0L867"/>
<dbReference type="InterPro" id="IPR029045">
    <property type="entry name" value="ClpP/crotonase-like_dom_sf"/>
</dbReference>
<protein>
    <submittedName>
        <fullName evidence="1">Uncharacterized protein</fullName>
    </submittedName>
</protein>
<dbReference type="Proteomes" id="UP000533476">
    <property type="component" value="Unassembled WGS sequence"/>
</dbReference>
<gene>
    <name evidence="1" type="ORF">HIJ39_21015</name>
</gene>
<name>A0A7Y0L867_9FIRM</name>